<comment type="caution">
    <text evidence="2">The sequence shown here is derived from an EMBL/GenBank/DDBJ whole genome shotgun (WGS) entry which is preliminary data.</text>
</comment>
<gene>
    <name evidence="2" type="ORF">TrRE_jg3902</name>
</gene>
<proteinExistence type="predicted"/>
<dbReference type="OrthoDB" id="202133at2759"/>
<accession>A0A9W7A2U2</accession>
<evidence type="ECO:0000313" key="3">
    <source>
        <dbReference type="Proteomes" id="UP001165082"/>
    </source>
</evidence>
<dbReference type="Proteomes" id="UP001165082">
    <property type="component" value="Unassembled WGS sequence"/>
</dbReference>
<organism evidence="2 3">
    <name type="scientific">Triparma retinervis</name>
    <dbReference type="NCBI Taxonomy" id="2557542"/>
    <lineage>
        <taxon>Eukaryota</taxon>
        <taxon>Sar</taxon>
        <taxon>Stramenopiles</taxon>
        <taxon>Ochrophyta</taxon>
        <taxon>Bolidophyceae</taxon>
        <taxon>Parmales</taxon>
        <taxon>Triparmaceae</taxon>
        <taxon>Triparma</taxon>
    </lineage>
</organism>
<sequence>GPEFQELQHIVSSQTNRLSMLQDQLSSQQLSHALEVQRIQSQHIMEMEQLRKLHAEQMDRFRLSRAAGAQSESVDGKSVTGVPGQRKAWDASNLPLGEYLRYLDRFQQDASVLSTLAKGEGGMPMISAAEASI</sequence>
<feature type="region of interest" description="Disordered" evidence="1">
    <location>
        <begin position="64"/>
        <end position="87"/>
    </location>
</feature>
<protein>
    <submittedName>
        <fullName evidence="2">Uncharacterized protein</fullName>
    </submittedName>
</protein>
<dbReference type="EMBL" id="BRXZ01002436">
    <property type="protein sequence ID" value="GMH62040.1"/>
    <property type="molecule type" value="Genomic_DNA"/>
</dbReference>
<feature type="non-terminal residue" evidence="2">
    <location>
        <position position="1"/>
    </location>
</feature>
<keyword evidence="3" id="KW-1185">Reference proteome</keyword>
<evidence type="ECO:0000313" key="2">
    <source>
        <dbReference type="EMBL" id="GMH62040.1"/>
    </source>
</evidence>
<evidence type="ECO:0000256" key="1">
    <source>
        <dbReference type="SAM" id="MobiDB-lite"/>
    </source>
</evidence>
<name>A0A9W7A2U2_9STRA</name>
<reference evidence="2" key="1">
    <citation type="submission" date="2022-07" db="EMBL/GenBank/DDBJ databases">
        <title>Genome analysis of Parmales, a sister group of diatoms, reveals the evolutionary specialization of diatoms from phago-mixotrophs to photoautotrophs.</title>
        <authorList>
            <person name="Ban H."/>
            <person name="Sato S."/>
            <person name="Yoshikawa S."/>
            <person name="Kazumasa Y."/>
            <person name="Nakamura Y."/>
            <person name="Ichinomiya M."/>
            <person name="Saitoh K."/>
            <person name="Sato N."/>
            <person name="Blanc-Mathieu R."/>
            <person name="Endo H."/>
            <person name="Kuwata A."/>
            <person name="Ogata H."/>
        </authorList>
    </citation>
    <scope>NUCLEOTIDE SEQUENCE</scope>
</reference>
<dbReference type="AlphaFoldDB" id="A0A9W7A2U2"/>